<evidence type="ECO:0000313" key="2">
    <source>
        <dbReference type="Proteomes" id="UP000219338"/>
    </source>
</evidence>
<dbReference type="AlphaFoldDB" id="A0A284RNW1"/>
<protein>
    <submittedName>
        <fullName evidence="1">Uncharacterized protein</fullName>
    </submittedName>
</protein>
<gene>
    <name evidence="1" type="ORF">ARMOST_13833</name>
</gene>
<dbReference type="Proteomes" id="UP000219338">
    <property type="component" value="Unassembled WGS sequence"/>
</dbReference>
<sequence>MADDVPWTECQPELIRKPKVFKRDSNDIKQFITACQVAFAQSYFEDKALDWWMLELEEMESDSWGKY</sequence>
<reference evidence="2" key="1">
    <citation type="journal article" date="2017" name="Nat. Ecol. Evol.">
        <title>Genome expansion and lineage-specific genetic innovations in the forest pathogenic fungi Armillaria.</title>
        <authorList>
            <person name="Sipos G."/>
            <person name="Prasanna A.N."/>
            <person name="Walter M.C."/>
            <person name="O'Connor E."/>
            <person name="Balint B."/>
            <person name="Krizsan K."/>
            <person name="Kiss B."/>
            <person name="Hess J."/>
            <person name="Varga T."/>
            <person name="Slot J."/>
            <person name="Riley R."/>
            <person name="Boka B."/>
            <person name="Rigling D."/>
            <person name="Barry K."/>
            <person name="Lee J."/>
            <person name="Mihaltcheva S."/>
            <person name="LaButti K."/>
            <person name="Lipzen A."/>
            <person name="Waldron R."/>
            <person name="Moloney N.M."/>
            <person name="Sperisen C."/>
            <person name="Kredics L."/>
            <person name="Vagvoelgyi C."/>
            <person name="Patrignani A."/>
            <person name="Fitzpatrick D."/>
            <person name="Nagy I."/>
            <person name="Doyle S."/>
            <person name="Anderson J.B."/>
            <person name="Grigoriev I.V."/>
            <person name="Gueldener U."/>
            <person name="Muensterkoetter M."/>
            <person name="Nagy L.G."/>
        </authorList>
    </citation>
    <scope>NUCLEOTIDE SEQUENCE [LARGE SCALE GENOMIC DNA]</scope>
    <source>
        <strain evidence="2">C18/9</strain>
    </source>
</reference>
<dbReference type="OrthoDB" id="3103990at2759"/>
<organism evidence="1 2">
    <name type="scientific">Armillaria ostoyae</name>
    <name type="common">Armillaria root rot fungus</name>
    <dbReference type="NCBI Taxonomy" id="47428"/>
    <lineage>
        <taxon>Eukaryota</taxon>
        <taxon>Fungi</taxon>
        <taxon>Dikarya</taxon>
        <taxon>Basidiomycota</taxon>
        <taxon>Agaricomycotina</taxon>
        <taxon>Agaricomycetes</taxon>
        <taxon>Agaricomycetidae</taxon>
        <taxon>Agaricales</taxon>
        <taxon>Marasmiineae</taxon>
        <taxon>Physalacriaceae</taxon>
        <taxon>Armillaria</taxon>
    </lineage>
</organism>
<proteinExistence type="predicted"/>
<evidence type="ECO:0000313" key="1">
    <source>
        <dbReference type="EMBL" id="SJL10447.1"/>
    </source>
</evidence>
<accession>A0A284RNW1</accession>
<keyword evidence="2" id="KW-1185">Reference proteome</keyword>
<name>A0A284RNW1_ARMOS</name>
<dbReference type="EMBL" id="FUEG01000012">
    <property type="protein sequence ID" value="SJL10447.1"/>
    <property type="molecule type" value="Genomic_DNA"/>
</dbReference>